<name>A0ABY7K0Q7_9ACTN</name>
<evidence type="ECO:0000256" key="2">
    <source>
        <dbReference type="SAM" id="SignalP"/>
    </source>
</evidence>
<protein>
    <recommendedName>
        <fullName evidence="5">Lipoprotein</fullName>
    </recommendedName>
</protein>
<dbReference type="RefSeq" id="WP_269443710.1">
    <property type="nucleotide sequence ID" value="NZ_CP097463.1"/>
</dbReference>
<dbReference type="PROSITE" id="PS51257">
    <property type="entry name" value="PROKAR_LIPOPROTEIN"/>
    <property type="match status" value="1"/>
</dbReference>
<keyword evidence="2" id="KW-0732">Signal</keyword>
<organism evidence="3 4">
    <name type="scientific">Jatrophihabitans cynanchi</name>
    <dbReference type="NCBI Taxonomy" id="2944128"/>
    <lineage>
        <taxon>Bacteria</taxon>
        <taxon>Bacillati</taxon>
        <taxon>Actinomycetota</taxon>
        <taxon>Actinomycetes</taxon>
        <taxon>Jatrophihabitantales</taxon>
        <taxon>Jatrophihabitantaceae</taxon>
        <taxon>Jatrophihabitans</taxon>
    </lineage>
</organism>
<evidence type="ECO:0008006" key="5">
    <source>
        <dbReference type="Google" id="ProtNLM"/>
    </source>
</evidence>
<reference evidence="3" key="1">
    <citation type="submission" date="2022-05" db="EMBL/GenBank/DDBJ databases">
        <title>Jatrophihabitans sp. SB3-54 whole genome sequence.</title>
        <authorList>
            <person name="Suh M.K."/>
            <person name="Eom M.K."/>
            <person name="Kim J.S."/>
            <person name="Kim H.S."/>
            <person name="Do H.E."/>
            <person name="Shin Y.K."/>
            <person name="Lee J.-S."/>
        </authorList>
    </citation>
    <scope>NUCLEOTIDE SEQUENCE</scope>
    <source>
        <strain evidence="3">SB3-54</strain>
    </source>
</reference>
<keyword evidence="4" id="KW-1185">Reference proteome</keyword>
<feature type="chain" id="PRO_5045504901" description="Lipoprotein" evidence="2">
    <location>
        <begin position="19"/>
        <end position="163"/>
    </location>
</feature>
<accession>A0ABY7K0Q7</accession>
<gene>
    <name evidence="3" type="ORF">M6B22_00030</name>
</gene>
<dbReference type="Proteomes" id="UP001164693">
    <property type="component" value="Chromosome"/>
</dbReference>
<dbReference type="EMBL" id="CP097463">
    <property type="protein sequence ID" value="WAX57172.1"/>
    <property type="molecule type" value="Genomic_DNA"/>
</dbReference>
<evidence type="ECO:0000256" key="1">
    <source>
        <dbReference type="SAM" id="MobiDB-lite"/>
    </source>
</evidence>
<proteinExistence type="predicted"/>
<feature type="signal peptide" evidence="2">
    <location>
        <begin position="1"/>
        <end position="18"/>
    </location>
</feature>
<evidence type="ECO:0000313" key="3">
    <source>
        <dbReference type="EMBL" id="WAX57172.1"/>
    </source>
</evidence>
<feature type="region of interest" description="Disordered" evidence="1">
    <location>
        <begin position="24"/>
        <end position="52"/>
    </location>
</feature>
<sequence>MRPLIALAAAALVAGSVAGCSSSGGSPTAGSPAAPGPTGSAGGPSATASPSGGFERAQAWFSGVQGYFAAIQTGTEQIKSAAARNDVAALPNLCRLLGVNVIKVNDAPAAPDKRLAQAVAAAMTAYKAAAQSCLTGDFGATATGINQGAQYLQQANVIMNDLS</sequence>
<evidence type="ECO:0000313" key="4">
    <source>
        <dbReference type="Proteomes" id="UP001164693"/>
    </source>
</evidence>